<evidence type="ECO:0000256" key="1">
    <source>
        <dbReference type="SAM" id="MobiDB-lite"/>
    </source>
</evidence>
<organism evidence="2 3">
    <name type="scientific">Burkholderia singularis</name>
    <dbReference type="NCBI Taxonomy" id="1503053"/>
    <lineage>
        <taxon>Bacteria</taxon>
        <taxon>Pseudomonadati</taxon>
        <taxon>Pseudomonadota</taxon>
        <taxon>Betaproteobacteria</taxon>
        <taxon>Burkholderiales</taxon>
        <taxon>Burkholderiaceae</taxon>
        <taxon>Burkholderia</taxon>
        <taxon>pseudomallei group</taxon>
    </lineage>
</organism>
<feature type="compositionally biased region" description="Basic and acidic residues" evidence="1">
    <location>
        <begin position="226"/>
        <end position="263"/>
    </location>
</feature>
<evidence type="ECO:0000313" key="2">
    <source>
        <dbReference type="EMBL" id="SMG02663.1"/>
    </source>
</evidence>
<reference evidence="2 3" key="1">
    <citation type="submission" date="2017-04" db="EMBL/GenBank/DDBJ databases">
        <authorList>
            <person name="Afonso C.L."/>
            <person name="Miller P.J."/>
            <person name="Scott M.A."/>
            <person name="Spackman E."/>
            <person name="Goraichik I."/>
            <person name="Dimitrov K.M."/>
            <person name="Suarez D.L."/>
            <person name="Swayne D.E."/>
        </authorList>
    </citation>
    <scope>NUCLEOTIDE SEQUENCE [LARGE SCALE GENOMIC DNA]</scope>
    <source>
        <strain evidence="2">LMG 28154</strain>
    </source>
</reference>
<sequence>MARSAKGRAAQFDCRRRREGDSRSERAGRGGRDRRIADAAGHAAAIVGERARAVADRRGVRRHRREDRAGWRRHAFARYRADRSRCVRVRAAFAAGQQAGRRDRDQSVAGCELVADLRRSAQDDGRAEAGFSGRRRLPDRLRSDTVRAFVDQGGCPYAARSDRARRDRRDRVPADVARVDHSADRRAGVDRRHVLAAAAVRLLDQCAVVVRDGVGDRDRRRRCDRGRRERRAEHRERTVRARGDVSRNARSERADHRDRVDARGGVRAARVHVGPDGSVLQTVRDDDRDLHGDLGIQLADAVARAVGDSAERARRQGRLAHARDEPRARRFLPGLQQGVPSRRTELWAWRARRAVEKGGDARRVSRAGRRYRDGVADRAGRLRTRAGQGIPDRVRAVAQWRIARSHREGDSPDGRDCAEAAWRRERGFVPGAVGKRLHEQLERGHRVRHAQAVRRAAWQRAVGRRDRGGAESAIREHQGFVRCGVPAAAGARSRHTWRLQDANRGPRLGRLREARGCDQRFHQARAASA</sequence>
<proteinExistence type="predicted"/>
<feature type="region of interest" description="Disordered" evidence="1">
    <location>
        <begin position="218"/>
        <end position="263"/>
    </location>
</feature>
<evidence type="ECO:0000313" key="3">
    <source>
        <dbReference type="Proteomes" id="UP000198460"/>
    </source>
</evidence>
<protein>
    <submittedName>
        <fullName evidence="2">RND efflux system, inner membrane transporter CmeB</fullName>
    </submittedName>
</protein>
<gene>
    <name evidence="2" type="ORF">BSIN_5395</name>
</gene>
<dbReference type="Proteomes" id="UP000198460">
    <property type="component" value="Unassembled WGS sequence"/>
</dbReference>
<dbReference type="AlphaFoldDB" id="A0A238HCB0"/>
<feature type="region of interest" description="Disordered" evidence="1">
    <location>
        <begin position="1"/>
        <end position="40"/>
    </location>
</feature>
<dbReference type="EMBL" id="FXAN01000107">
    <property type="protein sequence ID" value="SMG02663.1"/>
    <property type="molecule type" value="Genomic_DNA"/>
</dbReference>
<feature type="compositionally biased region" description="Basic and acidic residues" evidence="1">
    <location>
        <begin position="13"/>
        <end position="37"/>
    </location>
</feature>
<accession>A0A238HCB0</accession>
<name>A0A238HCB0_9BURK</name>